<organism evidence="1 2">
    <name type="scientific">Dactylosporangium cerinum</name>
    <dbReference type="NCBI Taxonomy" id="1434730"/>
    <lineage>
        <taxon>Bacteria</taxon>
        <taxon>Bacillati</taxon>
        <taxon>Actinomycetota</taxon>
        <taxon>Actinomycetes</taxon>
        <taxon>Micromonosporales</taxon>
        <taxon>Micromonosporaceae</taxon>
        <taxon>Dactylosporangium</taxon>
    </lineage>
</organism>
<protein>
    <submittedName>
        <fullName evidence="1">Uncharacterized protein</fullName>
    </submittedName>
</protein>
<dbReference type="RefSeq" id="WP_380127600.1">
    <property type="nucleotide sequence ID" value="NZ_JBHSIU010000110.1"/>
</dbReference>
<dbReference type="EMBL" id="JBHSIU010000110">
    <property type="protein sequence ID" value="MFC5006949.1"/>
    <property type="molecule type" value="Genomic_DNA"/>
</dbReference>
<proteinExistence type="predicted"/>
<keyword evidence="2" id="KW-1185">Reference proteome</keyword>
<evidence type="ECO:0000313" key="1">
    <source>
        <dbReference type="EMBL" id="MFC5006949.1"/>
    </source>
</evidence>
<comment type="caution">
    <text evidence="1">The sequence shown here is derived from an EMBL/GenBank/DDBJ whole genome shotgun (WGS) entry which is preliminary data.</text>
</comment>
<sequence>MPGSLKNKAMSVVLALLAAYFVVTNPTGSAQAVTTVARGVLAFLAALAG</sequence>
<accession>A0ABV9WF08</accession>
<reference evidence="2" key="1">
    <citation type="journal article" date="2019" name="Int. J. Syst. Evol. Microbiol.">
        <title>The Global Catalogue of Microorganisms (GCM) 10K type strain sequencing project: providing services to taxonomists for standard genome sequencing and annotation.</title>
        <authorList>
            <consortium name="The Broad Institute Genomics Platform"/>
            <consortium name="The Broad Institute Genome Sequencing Center for Infectious Disease"/>
            <person name="Wu L."/>
            <person name="Ma J."/>
        </authorList>
    </citation>
    <scope>NUCLEOTIDE SEQUENCE [LARGE SCALE GENOMIC DNA]</scope>
    <source>
        <strain evidence="2">CGMCC 4.7152</strain>
    </source>
</reference>
<evidence type="ECO:0000313" key="2">
    <source>
        <dbReference type="Proteomes" id="UP001595912"/>
    </source>
</evidence>
<gene>
    <name evidence="1" type="ORF">ACFPIJ_55210</name>
</gene>
<dbReference type="Proteomes" id="UP001595912">
    <property type="component" value="Unassembled WGS sequence"/>
</dbReference>
<name>A0ABV9WF08_9ACTN</name>